<sequence length="398" mass="42873">MAEALLMPTLGLTMTEGTVDQWYKEVGDTITKGEAVVSISSEKLTHDVESPADGVLLAITVDNGGEMICQGIIGYVGAEGEDVPSGEAPVIEEVEVSETVETAPVKQEAPVVKRNAGERIFATPLARKMAEEKGYALEDIVGTGGNNRITKRDVERHIPHVKNGAVAQTIGEGLEGMRKVIAQRMHNSLHQTAQLTLHRKANITNLLAFRKELKVKAGPNLSRSALSINTLLIKAVSLALKDLPEMNASYDGSEYLKHEDVHMGIAVAVDDGLVVPVIKQVDTKSLSQIGEKFVEVTSQAIDGTLPGDLYSGSTFTITNLGSAGVEYFTPILNTPEIGILGVGNTTSKLVFNEDKEIEEIEELPLSLTFDHQVVDGSPAAEFLGRIVYYLENPYLLVV</sequence>
<keyword evidence="5 6" id="KW-0012">Acyltransferase</keyword>
<keyword evidence="3 6" id="KW-0808">Transferase</keyword>
<dbReference type="InterPro" id="IPR050743">
    <property type="entry name" value="2-oxoacid_DH_E2_comp"/>
</dbReference>
<dbReference type="AlphaFoldDB" id="A0A1X6WPV0"/>
<dbReference type="SUPFAM" id="SSF52777">
    <property type="entry name" value="CoA-dependent acyltransferases"/>
    <property type="match status" value="1"/>
</dbReference>
<dbReference type="PANTHER" id="PTHR43178:SF5">
    <property type="entry name" value="LIPOAMIDE ACYLTRANSFERASE COMPONENT OF BRANCHED-CHAIN ALPHA-KETO ACID DEHYDROGENASE COMPLEX, MITOCHONDRIAL"/>
    <property type="match status" value="1"/>
</dbReference>
<dbReference type="Gene3D" id="4.10.320.10">
    <property type="entry name" value="E3-binding domain"/>
    <property type="match status" value="1"/>
</dbReference>
<evidence type="ECO:0000256" key="1">
    <source>
        <dbReference type="ARBA" id="ARBA00001938"/>
    </source>
</evidence>
<dbReference type="PANTHER" id="PTHR43178">
    <property type="entry name" value="DIHYDROLIPOAMIDE ACETYLTRANSFERASE COMPONENT OF PYRUVATE DEHYDROGENASE COMPLEX"/>
    <property type="match status" value="1"/>
</dbReference>
<feature type="domain" description="Peripheral subunit-binding (PSBD)" evidence="8">
    <location>
        <begin position="121"/>
        <end position="158"/>
    </location>
</feature>
<evidence type="ECO:0000256" key="2">
    <source>
        <dbReference type="ARBA" id="ARBA00007317"/>
    </source>
</evidence>
<name>A0A1X6WPV0_9ENTE</name>
<organism evidence="9 10">
    <name type="scientific">Vagococcus fluvialis bH819</name>
    <dbReference type="NCBI Taxonomy" id="1255619"/>
    <lineage>
        <taxon>Bacteria</taxon>
        <taxon>Bacillati</taxon>
        <taxon>Bacillota</taxon>
        <taxon>Bacilli</taxon>
        <taxon>Lactobacillales</taxon>
        <taxon>Enterococcaceae</taxon>
        <taxon>Vagococcus</taxon>
    </lineage>
</organism>
<comment type="similarity">
    <text evidence="2 6">Belongs to the 2-oxoacid dehydrogenase family.</text>
</comment>
<dbReference type="InterPro" id="IPR023213">
    <property type="entry name" value="CAT-like_dom_sf"/>
</dbReference>
<dbReference type="Gene3D" id="3.30.559.10">
    <property type="entry name" value="Chloramphenicol acetyltransferase-like domain"/>
    <property type="match status" value="1"/>
</dbReference>
<dbReference type="InterPro" id="IPR001078">
    <property type="entry name" value="2-oxoacid_DH_actylTfrase"/>
</dbReference>
<dbReference type="CDD" id="cd06849">
    <property type="entry name" value="lipoyl_domain"/>
    <property type="match status" value="1"/>
</dbReference>
<evidence type="ECO:0000256" key="4">
    <source>
        <dbReference type="ARBA" id="ARBA00022823"/>
    </source>
</evidence>
<dbReference type="SUPFAM" id="SSF47005">
    <property type="entry name" value="Peripheral subunit-binding domain of 2-oxo acid dehydrogenase complex"/>
    <property type="match status" value="1"/>
</dbReference>
<evidence type="ECO:0000256" key="6">
    <source>
        <dbReference type="RuleBase" id="RU003423"/>
    </source>
</evidence>
<dbReference type="InterPro" id="IPR004167">
    <property type="entry name" value="PSBD"/>
</dbReference>
<dbReference type="EC" id="2.3.1.-" evidence="6"/>
<proteinExistence type="inferred from homology"/>
<dbReference type="SUPFAM" id="SSF51230">
    <property type="entry name" value="Single hybrid motif"/>
    <property type="match status" value="1"/>
</dbReference>
<evidence type="ECO:0000256" key="5">
    <source>
        <dbReference type="ARBA" id="ARBA00023315"/>
    </source>
</evidence>
<accession>A0A1X6WPV0</accession>
<dbReference type="GO" id="GO:0031405">
    <property type="term" value="F:lipoic acid binding"/>
    <property type="evidence" value="ECO:0007669"/>
    <property type="project" value="TreeGrafter"/>
</dbReference>
<dbReference type="InterPro" id="IPR036625">
    <property type="entry name" value="E3-bd_dom_sf"/>
</dbReference>
<evidence type="ECO:0000256" key="3">
    <source>
        <dbReference type="ARBA" id="ARBA00022679"/>
    </source>
</evidence>
<dbReference type="Pfam" id="PF00198">
    <property type="entry name" value="2-oxoacid_dh"/>
    <property type="match status" value="1"/>
</dbReference>
<dbReference type="InterPro" id="IPR011053">
    <property type="entry name" value="Single_hybrid_motif"/>
</dbReference>
<dbReference type="InterPro" id="IPR000089">
    <property type="entry name" value="Biotin_lipoyl"/>
</dbReference>
<dbReference type="Gene3D" id="2.40.50.100">
    <property type="match status" value="1"/>
</dbReference>
<keyword evidence="4 6" id="KW-0450">Lipoyl</keyword>
<comment type="cofactor">
    <cofactor evidence="1 6">
        <name>(R)-lipoate</name>
        <dbReference type="ChEBI" id="CHEBI:83088"/>
    </cofactor>
</comment>
<evidence type="ECO:0000259" key="8">
    <source>
        <dbReference type="PROSITE" id="PS51826"/>
    </source>
</evidence>
<gene>
    <name evidence="9" type="ORF">FM121_09605</name>
</gene>
<dbReference type="Proteomes" id="UP000195918">
    <property type="component" value="Unassembled WGS sequence"/>
</dbReference>
<dbReference type="Pfam" id="PF00364">
    <property type="entry name" value="Biotin_lipoyl"/>
    <property type="match status" value="1"/>
</dbReference>
<dbReference type="Pfam" id="PF02817">
    <property type="entry name" value="E3_binding"/>
    <property type="match status" value="1"/>
</dbReference>
<keyword evidence="10" id="KW-1185">Reference proteome</keyword>
<dbReference type="PROSITE" id="PS50968">
    <property type="entry name" value="BIOTINYL_LIPOYL"/>
    <property type="match status" value="1"/>
</dbReference>
<protein>
    <recommendedName>
        <fullName evidence="6">Dihydrolipoamide acetyltransferase component of pyruvate dehydrogenase complex</fullName>
        <ecNumber evidence="6">2.3.1.-</ecNumber>
    </recommendedName>
</protein>
<reference evidence="10" key="1">
    <citation type="submission" date="2017-02" db="EMBL/GenBank/DDBJ databases">
        <authorList>
            <person name="Dridi B."/>
        </authorList>
    </citation>
    <scope>NUCLEOTIDE SEQUENCE [LARGE SCALE GENOMIC DNA]</scope>
    <source>
        <strain evidence="10">bH819</strain>
    </source>
</reference>
<evidence type="ECO:0000313" key="9">
    <source>
        <dbReference type="EMBL" id="SLM86334.1"/>
    </source>
</evidence>
<dbReference type="EMBL" id="FWFD01000015">
    <property type="protein sequence ID" value="SLM86334.1"/>
    <property type="molecule type" value="Genomic_DNA"/>
</dbReference>
<evidence type="ECO:0000313" key="10">
    <source>
        <dbReference type="Proteomes" id="UP000195918"/>
    </source>
</evidence>
<dbReference type="RefSeq" id="WP_086951967.1">
    <property type="nucleotide sequence ID" value="NZ_FWFD01000015.1"/>
</dbReference>
<dbReference type="GO" id="GO:0005737">
    <property type="term" value="C:cytoplasm"/>
    <property type="evidence" value="ECO:0007669"/>
    <property type="project" value="TreeGrafter"/>
</dbReference>
<dbReference type="OrthoDB" id="9805770at2"/>
<feature type="domain" description="Lipoyl-binding" evidence="7">
    <location>
        <begin position="2"/>
        <end position="77"/>
    </location>
</feature>
<dbReference type="GO" id="GO:0016407">
    <property type="term" value="F:acetyltransferase activity"/>
    <property type="evidence" value="ECO:0007669"/>
    <property type="project" value="TreeGrafter"/>
</dbReference>
<dbReference type="PROSITE" id="PS51826">
    <property type="entry name" value="PSBD"/>
    <property type="match status" value="1"/>
</dbReference>
<evidence type="ECO:0000259" key="7">
    <source>
        <dbReference type="PROSITE" id="PS50968"/>
    </source>
</evidence>